<proteinExistence type="predicted"/>
<feature type="coiled-coil region" evidence="1">
    <location>
        <begin position="646"/>
        <end position="687"/>
    </location>
</feature>
<evidence type="ECO:0000313" key="3">
    <source>
        <dbReference type="EMBL" id="QIU93256.1"/>
    </source>
</evidence>
<dbReference type="AlphaFoldDB" id="A0A6H0KIK6"/>
<keyword evidence="4" id="KW-1185">Reference proteome</keyword>
<dbReference type="RefSeq" id="WP_167960226.1">
    <property type="nucleotide sequence ID" value="NZ_CP050831.1"/>
</dbReference>
<feature type="compositionally biased region" description="Basic and acidic residues" evidence="2">
    <location>
        <begin position="986"/>
        <end position="1004"/>
    </location>
</feature>
<evidence type="ECO:0000256" key="1">
    <source>
        <dbReference type="SAM" id="Coils"/>
    </source>
</evidence>
<protein>
    <submittedName>
        <fullName evidence="3">Uncharacterized protein</fullName>
    </submittedName>
</protein>
<accession>A0A6H0KIK6</accession>
<keyword evidence="1" id="KW-0175">Coiled coil</keyword>
<organism evidence="3 4">
    <name type="scientific">Bacteroides faecium</name>
    <dbReference type="NCBI Taxonomy" id="2715212"/>
    <lineage>
        <taxon>Bacteria</taxon>
        <taxon>Pseudomonadati</taxon>
        <taxon>Bacteroidota</taxon>
        <taxon>Bacteroidia</taxon>
        <taxon>Bacteroidales</taxon>
        <taxon>Bacteroidaceae</taxon>
        <taxon>Bacteroides</taxon>
    </lineage>
</organism>
<dbReference type="KEGG" id="bfc:BacF7301_03435"/>
<gene>
    <name evidence="3" type="ORF">BacF7301_03435</name>
</gene>
<name>A0A6H0KIK6_9BACE</name>
<evidence type="ECO:0000256" key="2">
    <source>
        <dbReference type="SAM" id="MobiDB-lite"/>
    </source>
</evidence>
<feature type="region of interest" description="Disordered" evidence="2">
    <location>
        <begin position="986"/>
        <end position="1009"/>
    </location>
</feature>
<evidence type="ECO:0000313" key="4">
    <source>
        <dbReference type="Proteomes" id="UP000501780"/>
    </source>
</evidence>
<sequence length="1053" mass="117376">MSKKTNISLIANGEVFGFPAEFGIARINNETTIIGSLNTKGKNPGDFIQNKELGITELSDQLTILPESGTEFSVSFARKPKQTAFALTSSGILCGILLTEESKQMLLTLNTSRLKSGNKFEQFVSDVAEWAEISELTLIIRNKGGMSYSFLQQLSEGFDKVMIPKSYEKYQLIATGIFELSRTDFGQCISTLTKQNQLLFAVGGSFTEKSFGAQLISEKIETDTFILENFMFGLQRSSKGFYCLATGTFTFKLEDRNICFILSGAVSPGSFMLSAASSSDARIPLNSRLSFSDLALSIGVNSGKVSFGMTGRLNTNNLSIFAGFAINPPKITLFTAALTSTTGRISLKDLVVEIADIQWEAVNCLDVVAIGDFDIQNISLSNGGINNFPTNNKAEDYNESKRSIETNTKKDFNEKMSALKIEGDAQLTPLGNNTGQYILTDKGTMRHYRIDRSGKISLNCQIYVCSQPTKLGNYDMPVGFFICGTMEIFGTKIRFLFLADKGKSLIALVQMDKINILKGLFVIEKSQKPLPIEPINGGVAGQLVKPNNQGATLYLNIQKDKGELTFYVSAHLSILKIFDFDTLILIKDKLVYINIETQLAGFKTTFNLQGSYQNFSESGFTARVVFDTSGFREILEKAQKALRSAAESVEKGVKEATRKVDEAQQNVLNLQRKIDGYNDRINQCKREISSAKWYQIGKKIARGLEIAGLEIAKAGVYVAIGVAYGALEVAKAALKLGGAIVSSVLKSVAYIIEAATQILWIKSFELGITATPQIQKINAELVLTILGNDVRLAGELNLTGLVENIKNFVSGGVKEKSDKLIEDAKNGKVTRAIEATPDSEIDLAFVQEYCDLNKNQKRYEELRLLQDAADDLFIDSNNAYFDAFNEEHPDERENACHLTELRWEEEIFHKQHSDAFDDDFVESLDNVIQVIRQEKTTSRANISEEMENKMDNLLHTVKTIRTEKEYRAKRAQERESLFSRVERNMEMKRSSMRSRDAETERSAEEANEQYANDLSRLIEQHLGDKEGETAENLKRTFGISLYRFRNQEDTFEQ</sequence>
<reference evidence="3 4" key="1">
    <citation type="submission" date="2020-03" db="EMBL/GenBank/DDBJ databases">
        <title>Genomic analysis of Bacteroides faecium CBA7301.</title>
        <authorList>
            <person name="Kim J."/>
            <person name="Roh S.W."/>
        </authorList>
    </citation>
    <scope>NUCLEOTIDE SEQUENCE [LARGE SCALE GENOMIC DNA]</scope>
    <source>
        <strain evidence="3 4">CBA7301</strain>
    </source>
</reference>
<dbReference type="EMBL" id="CP050831">
    <property type="protein sequence ID" value="QIU93256.1"/>
    <property type="molecule type" value="Genomic_DNA"/>
</dbReference>
<dbReference type="Proteomes" id="UP000501780">
    <property type="component" value="Chromosome"/>
</dbReference>